<evidence type="ECO:0000256" key="4">
    <source>
        <dbReference type="ARBA" id="ARBA00023065"/>
    </source>
</evidence>
<sequence>MAEIIAKRYGTAFYNACEDTDIKLCLAQLGEVCSMLSNYIEALKNPVIGYEKKQTAIVKALSGYDARVVNLVLLLIKNNHIDELKDVYEYANRMYMDMHNVKVVKVVSARPLNAEVLEKIHKKLNVKKDYIVKIENEVDPRILGGFQLKLDNRILDLSVVNRLREVKKSLQNVDVSR</sequence>
<comment type="function">
    <text evidence="7">F(1)F(0) ATP synthase produces ATP from ADP in the presence of a proton or sodium gradient. F-type ATPases consist of two structural domains, F(1) containing the extramembraneous catalytic core and F(0) containing the membrane proton channel, linked together by a central stalk and a peripheral stalk. During catalysis, ATP synthesis in the catalytic domain of F(1) is coupled via a rotary mechanism of the central stalk subunits to proton translocation.</text>
</comment>
<dbReference type="GO" id="GO:0005886">
    <property type="term" value="C:plasma membrane"/>
    <property type="evidence" value="ECO:0007669"/>
    <property type="project" value="UniProtKB-SubCell"/>
</dbReference>
<dbReference type="HAMAP" id="MF_01416">
    <property type="entry name" value="ATP_synth_delta_bact"/>
    <property type="match status" value="1"/>
</dbReference>
<gene>
    <name evidence="7" type="primary">atpH</name>
    <name evidence="8" type="ORF">SAMN02746089_01110</name>
</gene>
<keyword evidence="2 7" id="KW-0813">Transport</keyword>
<dbReference type="SUPFAM" id="SSF47928">
    <property type="entry name" value="N-terminal domain of the delta subunit of the F1F0-ATP synthase"/>
    <property type="match status" value="1"/>
</dbReference>
<dbReference type="PRINTS" id="PR00125">
    <property type="entry name" value="ATPASEDELTA"/>
</dbReference>
<keyword evidence="7" id="KW-0139">CF(1)</keyword>
<proteinExistence type="inferred from homology"/>
<dbReference type="Proteomes" id="UP000184088">
    <property type="component" value="Unassembled WGS sequence"/>
</dbReference>
<evidence type="ECO:0000313" key="8">
    <source>
        <dbReference type="EMBL" id="SHE98684.1"/>
    </source>
</evidence>
<keyword evidence="7" id="KW-1003">Cell membrane</keyword>
<evidence type="ECO:0000313" key="9">
    <source>
        <dbReference type="Proteomes" id="UP000184088"/>
    </source>
</evidence>
<comment type="function">
    <text evidence="7">This protein is part of the stalk that links CF(0) to CF(1). It either transmits conformational changes from CF(0) to CF(1) or is implicated in proton conduction.</text>
</comment>
<name>A0A1M4XYL5_9THEO</name>
<evidence type="ECO:0000256" key="1">
    <source>
        <dbReference type="ARBA" id="ARBA00004370"/>
    </source>
</evidence>
<dbReference type="GO" id="GO:0046933">
    <property type="term" value="F:proton-transporting ATP synthase activity, rotational mechanism"/>
    <property type="evidence" value="ECO:0007669"/>
    <property type="project" value="UniProtKB-UniRule"/>
</dbReference>
<evidence type="ECO:0000256" key="2">
    <source>
        <dbReference type="ARBA" id="ARBA00022448"/>
    </source>
</evidence>
<comment type="subcellular location">
    <subcellularLocation>
        <location evidence="7">Cell membrane</location>
        <topology evidence="7">Peripheral membrane protein</topology>
    </subcellularLocation>
    <subcellularLocation>
        <location evidence="1">Membrane</location>
    </subcellularLocation>
</comment>
<evidence type="ECO:0000256" key="6">
    <source>
        <dbReference type="ARBA" id="ARBA00023310"/>
    </source>
</evidence>
<dbReference type="NCBIfam" id="TIGR01145">
    <property type="entry name" value="ATP_synt_delta"/>
    <property type="match status" value="1"/>
</dbReference>
<protein>
    <recommendedName>
        <fullName evidence="7">ATP synthase subunit delta</fullName>
    </recommendedName>
    <alternativeName>
        <fullName evidence="7">ATP synthase F(1) sector subunit delta</fullName>
    </alternativeName>
    <alternativeName>
        <fullName evidence="7">F-type ATPase subunit delta</fullName>
        <shortName evidence="7">F-ATPase subunit delta</shortName>
    </alternativeName>
</protein>
<dbReference type="PANTHER" id="PTHR11910">
    <property type="entry name" value="ATP SYNTHASE DELTA CHAIN"/>
    <property type="match status" value="1"/>
</dbReference>
<organism evidence="8 9">
    <name type="scientific">Caldanaerobius fijiensis DSM 17918</name>
    <dbReference type="NCBI Taxonomy" id="1121256"/>
    <lineage>
        <taxon>Bacteria</taxon>
        <taxon>Bacillati</taxon>
        <taxon>Bacillota</taxon>
        <taxon>Clostridia</taxon>
        <taxon>Thermoanaerobacterales</taxon>
        <taxon>Thermoanaerobacteraceae</taxon>
        <taxon>Caldanaerobius</taxon>
    </lineage>
</organism>
<reference evidence="8 9" key="1">
    <citation type="submission" date="2016-11" db="EMBL/GenBank/DDBJ databases">
        <authorList>
            <person name="Jaros S."/>
            <person name="Januszkiewicz K."/>
            <person name="Wedrychowicz H."/>
        </authorList>
    </citation>
    <scope>NUCLEOTIDE SEQUENCE [LARGE SCALE GENOMIC DNA]</scope>
    <source>
        <strain evidence="8 9">DSM 17918</strain>
    </source>
</reference>
<keyword evidence="3 7" id="KW-0375">Hydrogen ion transport</keyword>
<dbReference type="EMBL" id="FQVH01000009">
    <property type="protein sequence ID" value="SHE98684.1"/>
    <property type="molecule type" value="Genomic_DNA"/>
</dbReference>
<dbReference type="STRING" id="1121256.SAMN02746089_01110"/>
<comment type="similarity">
    <text evidence="7">Belongs to the ATPase delta chain family.</text>
</comment>
<accession>A0A1M4XYL5</accession>
<dbReference type="RefSeq" id="WP_073342514.1">
    <property type="nucleotide sequence ID" value="NZ_FQVH01000009.1"/>
</dbReference>
<keyword evidence="5 7" id="KW-0472">Membrane</keyword>
<dbReference type="Pfam" id="PF00213">
    <property type="entry name" value="OSCP"/>
    <property type="match status" value="1"/>
</dbReference>
<dbReference type="Gene3D" id="1.10.520.20">
    <property type="entry name" value="N-terminal domain of the delta subunit of the F1F0-ATP synthase"/>
    <property type="match status" value="1"/>
</dbReference>
<dbReference type="InterPro" id="IPR000711">
    <property type="entry name" value="ATPase_OSCP/dsu"/>
</dbReference>
<keyword evidence="9" id="KW-1185">Reference proteome</keyword>
<keyword evidence="4 7" id="KW-0406">Ion transport</keyword>
<dbReference type="GO" id="GO:0045259">
    <property type="term" value="C:proton-transporting ATP synthase complex"/>
    <property type="evidence" value="ECO:0007669"/>
    <property type="project" value="UniProtKB-KW"/>
</dbReference>
<evidence type="ECO:0000256" key="5">
    <source>
        <dbReference type="ARBA" id="ARBA00023136"/>
    </source>
</evidence>
<evidence type="ECO:0000256" key="7">
    <source>
        <dbReference type="HAMAP-Rule" id="MF_01416"/>
    </source>
</evidence>
<keyword evidence="6 7" id="KW-0066">ATP synthesis</keyword>
<dbReference type="InterPro" id="IPR026015">
    <property type="entry name" value="ATP_synth_OSCP/delta_N_sf"/>
</dbReference>
<evidence type="ECO:0000256" key="3">
    <source>
        <dbReference type="ARBA" id="ARBA00022781"/>
    </source>
</evidence>
<dbReference type="AlphaFoldDB" id="A0A1M4XYL5"/>
<dbReference type="OrthoDB" id="9802471at2"/>